<evidence type="ECO:0000313" key="10">
    <source>
        <dbReference type="EMBL" id="QEV57409.1"/>
    </source>
</evidence>
<dbReference type="GO" id="GO:0003677">
    <property type="term" value="F:DNA binding"/>
    <property type="evidence" value="ECO:0007669"/>
    <property type="project" value="UniProtKB-UniRule"/>
</dbReference>
<evidence type="ECO:0000256" key="3">
    <source>
        <dbReference type="ARBA" id="ARBA00023015"/>
    </source>
</evidence>
<organism evidence="10 11">
    <name type="scientific">Streptomyces spectabilis</name>
    <dbReference type="NCBI Taxonomy" id="68270"/>
    <lineage>
        <taxon>Bacteria</taxon>
        <taxon>Bacillati</taxon>
        <taxon>Actinomycetota</taxon>
        <taxon>Actinomycetes</taxon>
        <taxon>Kitasatosporales</taxon>
        <taxon>Streptomycetaceae</taxon>
        <taxon>Streptomyces</taxon>
    </lineage>
</organism>
<dbReference type="CDD" id="cd15831">
    <property type="entry name" value="BTAD"/>
    <property type="match status" value="1"/>
</dbReference>
<dbReference type="Gene3D" id="3.40.50.300">
    <property type="entry name" value="P-loop containing nucleotide triphosphate hydrolases"/>
    <property type="match status" value="1"/>
</dbReference>
<evidence type="ECO:0000259" key="8">
    <source>
        <dbReference type="PROSITE" id="PS51755"/>
    </source>
</evidence>
<dbReference type="Pfam" id="PF03704">
    <property type="entry name" value="BTAD"/>
    <property type="match status" value="1"/>
</dbReference>
<dbReference type="InterPro" id="IPR001867">
    <property type="entry name" value="OmpR/PhoB-type_DNA-bd"/>
</dbReference>
<dbReference type="KEGG" id="sspb:CP982_00535"/>
<dbReference type="Proteomes" id="UP000326505">
    <property type="component" value="Chromosome"/>
</dbReference>
<dbReference type="InterPro" id="IPR051677">
    <property type="entry name" value="AfsR-DnrI-RedD_regulator"/>
</dbReference>
<dbReference type="SUPFAM" id="SSF48452">
    <property type="entry name" value="TPR-like"/>
    <property type="match status" value="1"/>
</dbReference>
<dbReference type="InterPro" id="IPR016032">
    <property type="entry name" value="Sig_transdc_resp-reg_C-effctor"/>
</dbReference>
<dbReference type="SUPFAM" id="SSF52540">
    <property type="entry name" value="P-loop containing nucleoside triphosphate hydrolases"/>
    <property type="match status" value="1"/>
</dbReference>
<dbReference type="InterPro" id="IPR041664">
    <property type="entry name" value="AAA_16"/>
</dbReference>
<dbReference type="Gene3D" id="1.10.10.10">
    <property type="entry name" value="Winged helix-like DNA-binding domain superfamily/Winged helix DNA-binding domain"/>
    <property type="match status" value="1"/>
</dbReference>
<dbReference type="Pfam" id="PF13191">
    <property type="entry name" value="AAA_16"/>
    <property type="match status" value="1"/>
</dbReference>
<evidence type="ECO:0000256" key="6">
    <source>
        <dbReference type="PROSITE-ProRule" id="PRU01091"/>
    </source>
</evidence>
<dbReference type="PANTHER" id="PTHR35807:SF1">
    <property type="entry name" value="TRANSCRIPTIONAL REGULATOR REDD"/>
    <property type="match status" value="1"/>
</dbReference>
<keyword evidence="4 6" id="KW-0238">DNA-binding</keyword>
<keyword evidence="2" id="KW-0902">Two-component regulatory system</keyword>
<protein>
    <submittedName>
        <fullName evidence="9">DNA-binding SARP family transcriptional activator</fullName>
    </submittedName>
    <submittedName>
        <fullName evidence="10">SARP family transcriptional regulator</fullName>
    </submittedName>
</protein>
<evidence type="ECO:0000256" key="5">
    <source>
        <dbReference type="ARBA" id="ARBA00023163"/>
    </source>
</evidence>
<sequence length="714" mass="77877">MELTSGESRADAPEPSGPPPISALGCLSVRSDGRSLELGPPRQRAVLALLLIGAGSVVSVDSIVSRIWGDTPPATAHATLQSYVSRLRRLLADCVLPDDSRPQLLYRQPGYVLVIAPEQVDVHRFERAVRTGSGLARRGRVEEAHAVLAAALEWWVGAPYEELNAYDFAVQEAARLDQLRLSAVESWAQCVIQLGREEDALHTLAVEARRNPLRERLTGLFMHVQYRLGRQADALRTYDDTRRALADEIGAAPGKELAALHAAILRQDGSLDRTHEATLPATAPTGADGHLTADRTDILHLVTASATDRVTIPAPRSYTARGRDTGTQQCHEEAAPPLFVGRDEELRALRESAKGAFGTSGRVAFVVGEAGSGKTRLVSELTHALPGSVHTLWTSCSENEDKPDYWPWTTLLRGLNALWHERMARLPGWVRHSLAHLVPEVSPDTCRAPRHEPSARAATVRLYGDDRFTLHDAVCQTLLRTVREPTVLVVEDVDRADAPSLALLRLLVEQLRAVPVLLVVTTRTFQLAHDPELRRAAAVILQSLDARRIPLDPLDLAATATLVERTLGQAPEPHLLHRLHRRTAGNPYFLGYLLHTRKQGLCADLDAAIPHELAGVVLQRLSGLPVGVRRVLELCAVMEDGCEQRVVEAMLRHEGIAADNVLMALHGGLLEPDPDGTDRVRFVHALVREAVRHDLENTLGAPSATTGARALSAG</sequence>
<keyword evidence="12" id="KW-1185">Reference proteome</keyword>
<dbReference type="SMART" id="SM01043">
    <property type="entry name" value="BTAD"/>
    <property type="match status" value="1"/>
</dbReference>
<keyword evidence="5" id="KW-0804">Transcription</keyword>
<dbReference type="EMBL" id="CP023690">
    <property type="protein sequence ID" value="QEV57409.1"/>
    <property type="molecule type" value="Genomic_DNA"/>
</dbReference>
<reference evidence="9 12" key="2">
    <citation type="submission" date="2020-08" db="EMBL/GenBank/DDBJ databases">
        <title>Genomic Encyclopedia of Type Strains, Phase III (KMG-III): the genomes of soil and plant-associated and newly described type strains.</title>
        <authorList>
            <person name="Whitman W."/>
        </authorList>
    </citation>
    <scope>NUCLEOTIDE SEQUENCE [LARGE SCALE GENOMIC DNA]</scope>
    <source>
        <strain evidence="9 12">CECT 3146</strain>
    </source>
</reference>
<comment type="similarity">
    <text evidence="1">Belongs to the AfsR/DnrI/RedD regulatory family.</text>
</comment>
<dbReference type="Pfam" id="PF00486">
    <property type="entry name" value="Trans_reg_C"/>
    <property type="match status" value="1"/>
</dbReference>
<dbReference type="Proteomes" id="UP000549009">
    <property type="component" value="Unassembled WGS sequence"/>
</dbReference>
<evidence type="ECO:0000313" key="9">
    <source>
        <dbReference type="EMBL" id="MBB5107934.1"/>
    </source>
</evidence>
<dbReference type="GO" id="GO:0006355">
    <property type="term" value="P:regulation of DNA-templated transcription"/>
    <property type="evidence" value="ECO:0007669"/>
    <property type="project" value="InterPro"/>
</dbReference>
<reference evidence="10 11" key="1">
    <citation type="submission" date="2017-09" db="EMBL/GenBank/DDBJ databases">
        <authorList>
            <person name="Lee N."/>
            <person name="Cho B.-K."/>
        </authorList>
    </citation>
    <scope>NUCLEOTIDE SEQUENCE [LARGE SCALE GENOMIC DNA]</scope>
    <source>
        <strain evidence="10 11">ATCC 27465</strain>
    </source>
</reference>
<feature type="region of interest" description="Disordered" evidence="7">
    <location>
        <begin position="1"/>
        <end position="22"/>
    </location>
</feature>
<accession>A0A5P2X287</accession>
<evidence type="ECO:0000256" key="4">
    <source>
        <dbReference type="ARBA" id="ARBA00023125"/>
    </source>
</evidence>
<dbReference type="EMBL" id="JACHJD010000016">
    <property type="protein sequence ID" value="MBB5107934.1"/>
    <property type="molecule type" value="Genomic_DNA"/>
</dbReference>
<dbReference type="AlphaFoldDB" id="A0A5P2X287"/>
<dbReference type="PROSITE" id="PS51755">
    <property type="entry name" value="OMPR_PHOB"/>
    <property type="match status" value="1"/>
</dbReference>
<dbReference type="InterPro" id="IPR011990">
    <property type="entry name" value="TPR-like_helical_dom_sf"/>
</dbReference>
<dbReference type="InterPro" id="IPR027417">
    <property type="entry name" value="P-loop_NTPase"/>
</dbReference>
<feature type="domain" description="OmpR/PhoB-type" evidence="8">
    <location>
        <begin position="10"/>
        <end position="115"/>
    </location>
</feature>
<dbReference type="SMART" id="SM00862">
    <property type="entry name" value="Trans_reg_C"/>
    <property type="match status" value="1"/>
</dbReference>
<dbReference type="PANTHER" id="PTHR35807">
    <property type="entry name" value="TRANSCRIPTIONAL REGULATOR REDD-RELATED"/>
    <property type="match status" value="1"/>
</dbReference>
<dbReference type="GO" id="GO:0000160">
    <property type="term" value="P:phosphorelay signal transduction system"/>
    <property type="evidence" value="ECO:0007669"/>
    <property type="project" value="UniProtKB-KW"/>
</dbReference>
<dbReference type="InterPro" id="IPR036388">
    <property type="entry name" value="WH-like_DNA-bd_sf"/>
</dbReference>
<name>A0A5P2X287_STRST</name>
<gene>
    <name evidence="10" type="ORF">CP982_00535</name>
    <name evidence="9" type="ORF">FHS40_007055</name>
</gene>
<dbReference type="SUPFAM" id="SSF46894">
    <property type="entry name" value="C-terminal effector domain of the bipartite response regulators"/>
    <property type="match status" value="1"/>
</dbReference>
<evidence type="ECO:0000256" key="7">
    <source>
        <dbReference type="SAM" id="MobiDB-lite"/>
    </source>
</evidence>
<keyword evidence="3" id="KW-0805">Transcription regulation</keyword>
<evidence type="ECO:0000256" key="1">
    <source>
        <dbReference type="ARBA" id="ARBA00005820"/>
    </source>
</evidence>
<dbReference type="InterPro" id="IPR005158">
    <property type="entry name" value="BTAD"/>
</dbReference>
<evidence type="ECO:0000313" key="11">
    <source>
        <dbReference type="Proteomes" id="UP000326505"/>
    </source>
</evidence>
<evidence type="ECO:0000256" key="2">
    <source>
        <dbReference type="ARBA" id="ARBA00023012"/>
    </source>
</evidence>
<proteinExistence type="inferred from homology"/>
<dbReference type="RefSeq" id="WP_150508626.1">
    <property type="nucleotide sequence ID" value="NZ_BMSQ01000029.1"/>
</dbReference>
<feature type="DNA-binding region" description="OmpR/PhoB-type" evidence="6">
    <location>
        <begin position="10"/>
        <end position="115"/>
    </location>
</feature>
<evidence type="ECO:0000313" key="12">
    <source>
        <dbReference type="Proteomes" id="UP000549009"/>
    </source>
</evidence>
<dbReference type="OrthoDB" id="134712at2"/>
<dbReference type="Gene3D" id="1.25.40.10">
    <property type="entry name" value="Tetratricopeptide repeat domain"/>
    <property type="match status" value="1"/>
</dbReference>